<organism evidence="1 2">
    <name type="scientific">Catharanthus roseus</name>
    <name type="common">Madagascar periwinkle</name>
    <name type="synonym">Vinca rosea</name>
    <dbReference type="NCBI Taxonomy" id="4058"/>
    <lineage>
        <taxon>Eukaryota</taxon>
        <taxon>Viridiplantae</taxon>
        <taxon>Streptophyta</taxon>
        <taxon>Embryophyta</taxon>
        <taxon>Tracheophyta</taxon>
        <taxon>Spermatophyta</taxon>
        <taxon>Magnoliopsida</taxon>
        <taxon>eudicotyledons</taxon>
        <taxon>Gunneridae</taxon>
        <taxon>Pentapetalae</taxon>
        <taxon>asterids</taxon>
        <taxon>lamiids</taxon>
        <taxon>Gentianales</taxon>
        <taxon>Apocynaceae</taxon>
        <taxon>Rauvolfioideae</taxon>
        <taxon>Vinceae</taxon>
        <taxon>Catharanthinae</taxon>
        <taxon>Catharanthus</taxon>
    </lineage>
</organism>
<reference evidence="2" key="1">
    <citation type="journal article" date="2023" name="Nat. Plants">
        <title>Single-cell RNA sequencing provides a high-resolution roadmap for understanding the multicellular compartmentation of specialized metabolism.</title>
        <authorList>
            <person name="Sun S."/>
            <person name="Shen X."/>
            <person name="Li Y."/>
            <person name="Li Y."/>
            <person name="Wang S."/>
            <person name="Li R."/>
            <person name="Zhang H."/>
            <person name="Shen G."/>
            <person name="Guo B."/>
            <person name="Wei J."/>
            <person name="Xu J."/>
            <person name="St-Pierre B."/>
            <person name="Chen S."/>
            <person name="Sun C."/>
        </authorList>
    </citation>
    <scope>NUCLEOTIDE SEQUENCE [LARGE SCALE GENOMIC DNA]</scope>
</reference>
<sequence length="79" mass="8919">MERRKDLSLEKQDLPSTGLLEDGEYSSPIEGKRSLGSLKVPLKGHENIKLLATLDILNPRPQEGLNKIFSSKFKQPKLF</sequence>
<evidence type="ECO:0000313" key="2">
    <source>
        <dbReference type="Proteomes" id="UP001060085"/>
    </source>
</evidence>
<keyword evidence="2" id="KW-1185">Reference proteome</keyword>
<comment type="caution">
    <text evidence="1">The sequence shown here is derived from an EMBL/GenBank/DDBJ whole genome shotgun (WGS) entry which is preliminary data.</text>
</comment>
<evidence type="ECO:0000313" key="1">
    <source>
        <dbReference type="EMBL" id="KAI5650460.1"/>
    </source>
</evidence>
<gene>
    <name evidence="1" type="ORF">M9H77_36465</name>
</gene>
<proteinExistence type="predicted"/>
<protein>
    <submittedName>
        <fullName evidence="1">Uncharacterized protein</fullName>
    </submittedName>
</protein>
<dbReference type="EMBL" id="CM044708">
    <property type="protein sequence ID" value="KAI5650460.1"/>
    <property type="molecule type" value="Genomic_DNA"/>
</dbReference>
<name>A0ACB9ZSQ8_CATRO</name>
<accession>A0ACB9ZSQ8</accession>
<dbReference type="Proteomes" id="UP001060085">
    <property type="component" value="Linkage Group LG08"/>
</dbReference>